<gene>
    <name evidence="11" type="ORF">EDC14_100913</name>
</gene>
<dbReference type="EMBL" id="SLUN01000009">
    <property type="protein sequence ID" value="TCL70696.1"/>
    <property type="molecule type" value="Genomic_DNA"/>
</dbReference>
<name>A0A4R1RVV2_HYDET</name>
<feature type="domain" description="MotA/TolQ/ExbB proton channel" evidence="10">
    <location>
        <begin position="68"/>
        <end position="170"/>
    </location>
</feature>
<reference evidence="11 12" key="1">
    <citation type="submission" date="2019-03" db="EMBL/GenBank/DDBJ databases">
        <title>Genomic Encyclopedia of Type Strains, Phase IV (KMG-IV): sequencing the most valuable type-strain genomes for metagenomic binning, comparative biology and taxonomic classification.</title>
        <authorList>
            <person name="Goeker M."/>
        </authorList>
    </citation>
    <scope>NUCLEOTIDE SEQUENCE [LARGE SCALE GENOMIC DNA]</scope>
    <source>
        <strain evidence="11 12">LX-B</strain>
    </source>
</reference>
<evidence type="ECO:0000256" key="2">
    <source>
        <dbReference type="ARBA" id="ARBA00022448"/>
    </source>
</evidence>
<dbReference type="InterPro" id="IPR002898">
    <property type="entry name" value="MotA_ExbB_proton_chnl"/>
</dbReference>
<evidence type="ECO:0000256" key="4">
    <source>
        <dbReference type="ARBA" id="ARBA00022692"/>
    </source>
</evidence>
<accession>A0A4R1RVV2</accession>
<sequence length="189" mass="20301">MAPLGICSLVAVTIIVERLIFFRRTGFRQPADEVLALVRQGRHEEALAKADGNQLPVVKVLQAGLSHRRNPGKAMEAAGLAEISGMKRGLTALETIITLSPLLGLLGTIIGMIGSFQIMTLAGSSQPHAVTGGVAEALIATASGITVAVVTLIPYNYFLRRVEQETETIEQYATRLELAFNEPLPERAR</sequence>
<dbReference type="InterPro" id="IPR050790">
    <property type="entry name" value="ExbB/TolQ_transport"/>
</dbReference>
<keyword evidence="6 9" id="KW-1133">Transmembrane helix</keyword>
<evidence type="ECO:0000256" key="8">
    <source>
        <dbReference type="RuleBase" id="RU004057"/>
    </source>
</evidence>
<dbReference type="GO" id="GO:0005886">
    <property type="term" value="C:plasma membrane"/>
    <property type="evidence" value="ECO:0007669"/>
    <property type="project" value="UniProtKB-SubCell"/>
</dbReference>
<evidence type="ECO:0000313" key="11">
    <source>
        <dbReference type="EMBL" id="TCL70696.1"/>
    </source>
</evidence>
<feature type="transmembrane region" description="Helical" evidence="9">
    <location>
        <begin position="96"/>
        <end position="118"/>
    </location>
</feature>
<evidence type="ECO:0000256" key="9">
    <source>
        <dbReference type="SAM" id="Phobius"/>
    </source>
</evidence>
<comment type="subcellular location">
    <subcellularLocation>
        <location evidence="1">Cell membrane</location>
        <topology evidence="1">Multi-pass membrane protein</topology>
    </subcellularLocation>
    <subcellularLocation>
        <location evidence="8">Membrane</location>
        <topology evidence="8">Multi-pass membrane protein</topology>
    </subcellularLocation>
</comment>
<keyword evidence="2 8" id="KW-0813">Transport</keyword>
<comment type="caution">
    <text evidence="11">The sequence shown here is derived from an EMBL/GenBank/DDBJ whole genome shotgun (WGS) entry which is preliminary data.</text>
</comment>
<feature type="transmembrane region" description="Helical" evidence="9">
    <location>
        <begin position="138"/>
        <end position="158"/>
    </location>
</feature>
<proteinExistence type="inferred from homology"/>
<evidence type="ECO:0000256" key="7">
    <source>
        <dbReference type="ARBA" id="ARBA00023136"/>
    </source>
</evidence>
<evidence type="ECO:0000313" key="12">
    <source>
        <dbReference type="Proteomes" id="UP000295008"/>
    </source>
</evidence>
<dbReference type="PANTHER" id="PTHR30625">
    <property type="entry name" value="PROTEIN TOLQ"/>
    <property type="match status" value="1"/>
</dbReference>
<evidence type="ECO:0000256" key="6">
    <source>
        <dbReference type="ARBA" id="ARBA00022989"/>
    </source>
</evidence>
<evidence type="ECO:0000259" key="10">
    <source>
        <dbReference type="Pfam" id="PF01618"/>
    </source>
</evidence>
<evidence type="ECO:0000256" key="5">
    <source>
        <dbReference type="ARBA" id="ARBA00022927"/>
    </source>
</evidence>
<evidence type="ECO:0000256" key="3">
    <source>
        <dbReference type="ARBA" id="ARBA00022475"/>
    </source>
</evidence>
<keyword evidence="3" id="KW-1003">Cell membrane</keyword>
<comment type="similarity">
    <text evidence="8">Belongs to the exbB/tolQ family.</text>
</comment>
<keyword evidence="7 9" id="KW-0472">Membrane</keyword>
<evidence type="ECO:0000256" key="1">
    <source>
        <dbReference type="ARBA" id="ARBA00004651"/>
    </source>
</evidence>
<dbReference type="GO" id="GO:0017038">
    <property type="term" value="P:protein import"/>
    <property type="evidence" value="ECO:0007669"/>
    <property type="project" value="TreeGrafter"/>
</dbReference>
<dbReference type="AlphaFoldDB" id="A0A4R1RVV2"/>
<organism evidence="11 12">
    <name type="scientific">Hydrogenispora ethanolica</name>
    <dbReference type="NCBI Taxonomy" id="1082276"/>
    <lineage>
        <taxon>Bacteria</taxon>
        <taxon>Bacillati</taxon>
        <taxon>Bacillota</taxon>
        <taxon>Hydrogenispora</taxon>
    </lineage>
</organism>
<dbReference type="PANTHER" id="PTHR30625:SF15">
    <property type="entry name" value="BIOPOLYMER TRANSPORT PROTEIN EXBB"/>
    <property type="match status" value="1"/>
</dbReference>
<keyword evidence="12" id="KW-1185">Reference proteome</keyword>
<dbReference type="Pfam" id="PF01618">
    <property type="entry name" value="MotA_ExbB"/>
    <property type="match status" value="1"/>
</dbReference>
<keyword evidence="5 8" id="KW-0653">Protein transport</keyword>
<dbReference type="Proteomes" id="UP000295008">
    <property type="component" value="Unassembled WGS sequence"/>
</dbReference>
<keyword evidence="4 9" id="KW-0812">Transmembrane</keyword>
<protein>
    <submittedName>
        <fullName evidence="11">Outer membrane transport energization protein ExbB</fullName>
    </submittedName>
</protein>